<evidence type="ECO:0000313" key="5">
    <source>
        <dbReference type="Proteomes" id="UP001495910"/>
    </source>
</evidence>
<dbReference type="EMBL" id="JBANDC010000026">
    <property type="protein sequence ID" value="MEM4990572.1"/>
    <property type="molecule type" value="Genomic_DNA"/>
</dbReference>
<keyword evidence="1" id="KW-0812">Transmembrane</keyword>
<protein>
    <submittedName>
        <fullName evidence="4">Glycosyl transferase family protein</fullName>
    </submittedName>
</protein>
<dbReference type="Pfam" id="PF05157">
    <property type="entry name" value="MshEN"/>
    <property type="match status" value="1"/>
</dbReference>
<dbReference type="SUPFAM" id="SSF160246">
    <property type="entry name" value="EspE N-terminal domain-like"/>
    <property type="match status" value="2"/>
</dbReference>
<evidence type="ECO:0000313" key="4">
    <source>
        <dbReference type="EMBL" id="MEM4990572.1"/>
    </source>
</evidence>
<keyword evidence="4" id="KW-0808">Transferase</keyword>
<dbReference type="NCBIfam" id="NF011305">
    <property type="entry name" value="PRK14716.1-3"/>
    <property type="match status" value="1"/>
</dbReference>
<feature type="domain" description="Type II secretion system protein GspE N-terminal" evidence="2">
    <location>
        <begin position="550"/>
        <end position="623"/>
    </location>
</feature>
<feature type="transmembrane region" description="Helical" evidence="1">
    <location>
        <begin position="364"/>
        <end position="385"/>
    </location>
</feature>
<keyword evidence="1" id="KW-1133">Transmembrane helix</keyword>
<dbReference type="SUPFAM" id="SSF53448">
    <property type="entry name" value="Nucleotide-diphospho-sugar transferases"/>
    <property type="match status" value="1"/>
</dbReference>
<comment type="caution">
    <text evidence="4">The sequence shown here is derived from an EMBL/GenBank/DDBJ whole genome shotgun (WGS) entry which is preliminary data.</text>
</comment>
<organism evidence="4 5">
    <name type="scientific">Collimonas rhizosphaerae</name>
    <dbReference type="NCBI Taxonomy" id="3126357"/>
    <lineage>
        <taxon>Bacteria</taxon>
        <taxon>Pseudomonadati</taxon>
        <taxon>Pseudomonadota</taxon>
        <taxon>Betaproteobacteria</taxon>
        <taxon>Burkholderiales</taxon>
        <taxon>Oxalobacteraceae</taxon>
        <taxon>Collimonas</taxon>
    </lineage>
</organism>
<dbReference type="Pfam" id="PF13632">
    <property type="entry name" value="Glyco_trans_2_3"/>
    <property type="match status" value="1"/>
</dbReference>
<name>A0ABU9Q2X5_9BURK</name>
<dbReference type="InterPro" id="IPR037257">
    <property type="entry name" value="T2SS_E_N_sf"/>
</dbReference>
<evidence type="ECO:0000256" key="1">
    <source>
        <dbReference type="SAM" id="Phobius"/>
    </source>
</evidence>
<accession>A0ABU9Q2X5</accession>
<sequence>MTTNWLHFLADYYALLELTTCVVAVLFLVSAADDLFVDAWYWIRQAYRRLTRTRTYRPVTEQQLEQHAEQPLAIMVPAWLEYDVIAQMIENMVTVLNYRNYVIFVGTYVNDAHTIAEVERMRRRYKQLHRVEVPHAGPTCKADCLNWIINAIFLHEKKRGYQFAGVILHDSEDVLHSLELKFFNYLLPRKDMIQLPVMSLERKWSELVAGTYMDEFAESHAKDIVVRESISGMVPSAGVGTCFSRRALQALASDNQNQPFNTDTLTEDYDIGARLASIGMTSIFARFPVHFSVNRKTWFGFGKERQVTLKMPLCVREYFPDHFKTAYRQKTRWVLGISLQGWAQIGWSGSLANKYLLFRDRKGIVTALVSVPAYLLLLQFLPFWIADHFGFWKLASGSVLQSQTWLHYVLYANLSALALRASQRAYFVSRLYGPVHGLLSAPRMVVANFINFVAVARAWKLFLAHLLFGKRLAWDKTMHDFPSDDRLMRTRQRLGELLVSWQAITEEDMKKGLQEHTEMHLPLGHILVARGYIDEETLAEAIAFQSDLSRAEIRIAASLPAPVSLDMCVRLGAMPIGQDANGKPIVAVGKPLADDALRELASAFGTQPVQHIARDSEIVSGLRLAMAEMNAKSIKREFKGASLLGELLIHNGKITRETLEQAMQHYISPQHGRIGDYLVGRGLVSREVIEETVQQQMALLRLALGVA</sequence>
<keyword evidence="1" id="KW-0472">Membrane</keyword>
<evidence type="ECO:0000259" key="2">
    <source>
        <dbReference type="Pfam" id="PF05157"/>
    </source>
</evidence>
<keyword evidence="5" id="KW-1185">Reference proteome</keyword>
<dbReference type="InterPro" id="IPR029044">
    <property type="entry name" value="Nucleotide-diphossugar_trans"/>
</dbReference>
<dbReference type="InterPro" id="IPR007831">
    <property type="entry name" value="T2SS_GspE_N"/>
</dbReference>
<evidence type="ECO:0000259" key="3">
    <source>
        <dbReference type="Pfam" id="PF13632"/>
    </source>
</evidence>
<dbReference type="RefSeq" id="WP_342831587.1">
    <property type="nucleotide sequence ID" value="NZ_JBANDC010000026.1"/>
</dbReference>
<feature type="transmembrane region" description="Helical" evidence="1">
    <location>
        <begin position="12"/>
        <end position="43"/>
    </location>
</feature>
<proteinExistence type="predicted"/>
<dbReference type="NCBIfam" id="NF012033">
    <property type="entry name" value="PRK15489.1"/>
    <property type="match status" value="1"/>
</dbReference>
<gene>
    <name evidence="4" type="ORF">V8G57_24505</name>
</gene>
<dbReference type="Proteomes" id="UP001495910">
    <property type="component" value="Unassembled WGS sequence"/>
</dbReference>
<feature type="domain" description="Glycosyltransferase 2-like" evidence="3">
    <location>
        <begin position="166"/>
        <end position="385"/>
    </location>
</feature>
<dbReference type="InterPro" id="IPR001173">
    <property type="entry name" value="Glyco_trans_2-like"/>
</dbReference>
<dbReference type="GO" id="GO:0016740">
    <property type="term" value="F:transferase activity"/>
    <property type="evidence" value="ECO:0007669"/>
    <property type="project" value="UniProtKB-KW"/>
</dbReference>
<reference evidence="4 5" key="1">
    <citation type="submission" date="2024-02" db="EMBL/GenBank/DDBJ databases">
        <title>Draft genome sequence of Collimonas sp. strain H4R21, an effective mineral-weathering bacterial strain isolated from the beech rhizosphere.</title>
        <authorList>
            <person name="Morin E."/>
            <person name="Uroz S."/>
            <person name="Leveau J.H.J."/>
            <person name="Kumar R."/>
            <person name="Rey M.W."/>
            <person name="Pham J."/>
        </authorList>
    </citation>
    <scope>NUCLEOTIDE SEQUENCE [LARGE SCALE GENOMIC DNA]</scope>
    <source>
        <strain evidence="4 5">H4R21</strain>
    </source>
</reference>